<dbReference type="SUPFAM" id="SSF52047">
    <property type="entry name" value="RNI-like"/>
    <property type="match status" value="1"/>
</dbReference>
<feature type="domain" description="Disease resistance R13L4/SHOC-2-like LRR" evidence="4">
    <location>
        <begin position="83"/>
        <end position="166"/>
    </location>
</feature>
<dbReference type="Pfam" id="PF08757">
    <property type="entry name" value="CotH"/>
    <property type="match status" value="1"/>
</dbReference>
<organism evidence="5 6">
    <name type="scientific">Anaeromyces robustus</name>
    <dbReference type="NCBI Taxonomy" id="1754192"/>
    <lineage>
        <taxon>Eukaryota</taxon>
        <taxon>Fungi</taxon>
        <taxon>Fungi incertae sedis</taxon>
        <taxon>Chytridiomycota</taxon>
        <taxon>Chytridiomycota incertae sedis</taxon>
        <taxon>Neocallimastigomycetes</taxon>
        <taxon>Neocallimastigales</taxon>
        <taxon>Neocallimastigaceae</taxon>
        <taxon>Anaeromyces</taxon>
    </lineage>
</organism>
<dbReference type="GO" id="GO:0043113">
    <property type="term" value="P:receptor clustering"/>
    <property type="evidence" value="ECO:0007669"/>
    <property type="project" value="TreeGrafter"/>
</dbReference>
<gene>
    <name evidence="5" type="ORF">BCR32DRAFT_248004</name>
</gene>
<dbReference type="InterPro" id="IPR032675">
    <property type="entry name" value="LRR_dom_sf"/>
</dbReference>
<reference evidence="5 6" key="2">
    <citation type="submission" date="2016-08" db="EMBL/GenBank/DDBJ databases">
        <title>Pervasive Adenine N6-methylation of Active Genes in Fungi.</title>
        <authorList>
            <consortium name="DOE Joint Genome Institute"/>
            <person name="Mondo S.J."/>
            <person name="Dannebaum R.O."/>
            <person name="Kuo R.C."/>
            <person name="Labutti K."/>
            <person name="Haridas S."/>
            <person name="Kuo A."/>
            <person name="Salamov A."/>
            <person name="Ahrendt S.R."/>
            <person name="Lipzen A."/>
            <person name="Sullivan W."/>
            <person name="Andreopoulos W.B."/>
            <person name="Clum A."/>
            <person name="Lindquist E."/>
            <person name="Daum C."/>
            <person name="Ramamoorthy G.K."/>
            <person name="Gryganskyi A."/>
            <person name="Culley D."/>
            <person name="Magnuson J.K."/>
            <person name="James T.Y."/>
            <person name="O'Malley M.A."/>
            <person name="Stajich J.E."/>
            <person name="Spatafora J.W."/>
            <person name="Visel A."/>
            <person name="Grigoriev I.V."/>
        </authorList>
    </citation>
    <scope>NUCLEOTIDE SEQUENCE [LARGE SCALE GENOMIC DNA]</scope>
    <source>
        <strain evidence="5 6">S4</strain>
    </source>
</reference>
<name>A0A1Y1WVK8_9FUNG</name>
<dbReference type="SMART" id="SM00369">
    <property type="entry name" value="LRR_TYP"/>
    <property type="match status" value="7"/>
</dbReference>
<sequence>MNLKILLVFLSYISITFAASLSCKQVKKKVCSSCSNDNYQCKTDTNGNIYSLLINNQNFSNGIPDIIFTITSLKDFKITSIPSKIENLKKLRRLDLRVNKLTELPKEIGKLSNLKYLKLSNNDIVSLPSSIGNLKSLIKLYFTNCKLTSIPSSIKNLVNLEELVLDDNCIEELPSELIGKSYVSFKNNNGNRCNNSCSKLKNKICSTCKTDDFECKANENGDIYHLKIKNNDFSEAIPDDIFDLTSLEYLSLESNQISFISGKITNLENLNELNLINNQLRFLPYNIGSISNLKILSLDNNCIEHLPWSIDQDKVNVSLENNGVWRCSKLPVVYLTTSIKDWDEMTSKEDSKIWDTDSEISIISPEKEEWSFTTKKTSVRLRGNTTRFEQKKPFNIKLDKKQSILGMPESKRWVLIANYFDSSYLRNELANYLSECLDLYHVNGQFVNLVLNGQYNGLYWLAESIKVDKNRINIDDGKKGMTDDEDKDYLIEIDTNYDEPIKFISNIRRLPYMIKNDDYMIDDETKELTTGGKARLERFKNRINNLEKLLYPDFEDVEDIGVIEDITELDNIKRINTNKCSVPDESYNKIIDIDTFAKLWVVNEIMSNLDFRNPRSVFFTYEMKTNKFKAGPVWDYDYASLYLNEDGELLLSKSIYYNALFKSPSFIKRLKEIKEEYFGNIDLEKYIDSMSEKLSTDAEYDLLYWGIHEHPLKGFVGENHNDYVEFLKLVVTVKLSVVIDNIDKL</sequence>
<comment type="caution">
    <text evidence="5">The sequence shown here is derived from an EMBL/GenBank/DDBJ whole genome shotgun (WGS) entry which is preliminary data.</text>
</comment>
<evidence type="ECO:0000256" key="3">
    <source>
        <dbReference type="SAM" id="SignalP"/>
    </source>
</evidence>
<dbReference type="GO" id="GO:0097120">
    <property type="term" value="P:receptor localization to synapse"/>
    <property type="evidence" value="ECO:0007669"/>
    <property type="project" value="TreeGrafter"/>
</dbReference>
<evidence type="ECO:0000256" key="2">
    <source>
        <dbReference type="ARBA" id="ARBA00022737"/>
    </source>
</evidence>
<feature type="signal peptide" evidence="3">
    <location>
        <begin position="1"/>
        <end position="18"/>
    </location>
</feature>
<accession>A0A1Y1WVK8</accession>
<dbReference type="PROSITE" id="PS51450">
    <property type="entry name" value="LRR"/>
    <property type="match status" value="4"/>
</dbReference>
<dbReference type="InterPro" id="IPR003591">
    <property type="entry name" value="Leu-rich_rpt_typical-subtyp"/>
</dbReference>
<dbReference type="AlphaFoldDB" id="A0A1Y1WVK8"/>
<dbReference type="GO" id="GO:0019901">
    <property type="term" value="F:protein kinase binding"/>
    <property type="evidence" value="ECO:0007669"/>
    <property type="project" value="TreeGrafter"/>
</dbReference>
<protein>
    <submittedName>
        <fullName evidence="5">L domain-like protein</fullName>
    </submittedName>
</protein>
<dbReference type="STRING" id="1754192.A0A1Y1WVK8"/>
<keyword evidence="3" id="KW-0732">Signal</keyword>
<dbReference type="GO" id="GO:0098609">
    <property type="term" value="P:cell-cell adhesion"/>
    <property type="evidence" value="ECO:0007669"/>
    <property type="project" value="TreeGrafter"/>
</dbReference>
<dbReference type="OrthoDB" id="1668230at2759"/>
<feature type="chain" id="PRO_5012937471" evidence="3">
    <location>
        <begin position="19"/>
        <end position="745"/>
    </location>
</feature>
<dbReference type="PROSITE" id="PS51257">
    <property type="entry name" value="PROKAR_LIPOPROTEIN"/>
    <property type="match status" value="1"/>
</dbReference>
<dbReference type="PANTHER" id="PTHR23119">
    <property type="entry name" value="DISCS LARGE"/>
    <property type="match status" value="1"/>
</dbReference>
<keyword evidence="2" id="KW-0677">Repeat</keyword>
<proteinExistence type="predicted"/>
<dbReference type="InterPro" id="IPR014867">
    <property type="entry name" value="Spore_coat_CotH_CotH2/3/7"/>
</dbReference>
<evidence type="ECO:0000259" key="4">
    <source>
        <dbReference type="Pfam" id="PF23598"/>
    </source>
</evidence>
<dbReference type="EMBL" id="MCFG01000252">
    <property type="protein sequence ID" value="ORX77338.1"/>
    <property type="molecule type" value="Genomic_DNA"/>
</dbReference>
<evidence type="ECO:0000313" key="5">
    <source>
        <dbReference type="EMBL" id="ORX77338.1"/>
    </source>
</evidence>
<dbReference type="InterPro" id="IPR050614">
    <property type="entry name" value="Synaptic_Scaffolding_LAP-MAGUK"/>
</dbReference>
<dbReference type="GO" id="GO:0005886">
    <property type="term" value="C:plasma membrane"/>
    <property type="evidence" value="ECO:0007669"/>
    <property type="project" value="GOC"/>
</dbReference>
<keyword evidence="1" id="KW-0433">Leucine-rich repeat</keyword>
<dbReference type="SMART" id="SM00365">
    <property type="entry name" value="LRR_SD22"/>
    <property type="match status" value="4"/>
</dbReference>
<dbReference type="Gene3D" id="3.80.10.10">
    <property type="entry name" value="Ribonuclease Inhibitor"/>
    <property type="match status" value="2"/>
</dbReference>
<dbReference type="PANTHER" id="PTHR23119:SF44">
    <property type="entry name" value="PROTEIN LAP4"/>
    <property type="match status" value="1"/>
</dbReference>
<reference evidence="5 6" key="1">
    <citation type="submission" date="2016-08" db="EMBL/GenBank/DDBJ databases">
        <title>A Parts List for Fungal Cellulosomes Revealed by Comparative Genomics.</title>
        <authorList>
            <consortium name="DOE Joint Genome Institute"/>
            <person name="Haitjema C.H."/>
            <person name="Gilmore S.P."/>
            <person name="Henske J.K."/>
            <person name="Solomon K.V."/>
            <person name="De Groot R."/>
            <person name="Kuo A."/>
            <person name="Mondo S.J."/>
            <person name="Salamov A.A."/>
            <person name="Labutti K."/>
            <person name="Zhao Z."/>
            <person name="Chiniquy J."/>
            <person name="Barry K."/>
            <person name="Brewer H.M."/>
            <person name="Purvine S.O."/>
            <person name="Wright A.T."/>
            <person name="Boxma B."/>
            <person name="Van Alen T."/>
            <person name="Hackstein J.H."/>
            <person name="Baker S.E."/>
            <person name="Grigoriev I.V."/>
            <person name="O'Malley M.A."/>
        </authorList>
    </citation>
    <scope>NUCLEOTIDE SEQUENCE [LARGE SCALE GENOMIC DNA]</scope>
    <source>
        <strain evidence="5 6">S4</strain>
    </source>
</reference>
<dbReference type="GO" id="GO:0045197">
    <property type="term" value="P:establishment or maintenance of epithelial cell apical/basal polarity"/>
    <property type="evidence" value="ECO:0007669"/>
    <property type="project" value="TreeGrafter"/>
</dbReference>
<evidence type="ECO:0000256" key="1">
    <source>
        <dbReference type="ARBA" id="ARBA00022614"/>
    </source>
</evidence>
<dbReference type="Proteomes" id="UP000193944">
    <property type="component" value="Unassembled WGS sequence"/>
</dbReference>
<dbReference type="InterPro" id="IPR055414">
    <property type="entry name" value="LRR_R13L4/SHOC2-like"/>
</dbReference>
<evidence type="ECO:0000313" key="6">
    <source>
        <dbReference type="Proteomes" id="UP000193944"/>
    </source>
</evidence>
<dbReference type="Pfam" id="PF23598">
    <property type="entry name" value="LRR_14"/>
    <property type="match status" value="1"/>
</dbReference>
<dbReference type="InterPro" id="IPR001611">
    <property type="entry name" value="Leu-rich_rpt"/>
</dbReference>
<dbReference type="Pfam" id="PF13855">
    <property type="entry name" value="LRR_8"/>
    <property type="match status" value="1"/>
</dbReference>
<keyword evidence="6" id="KW-1185">Reference proteome</keyword>